<evidence type="ECO:0000313" key="4">
    <source>
        <dbReference type="Proteomes" id="UP000824469"/>
    </source>
</evidence>
<gene>
    <name evidence="3" type="ORF">KI387_010212</name>
</gene>
<comment type="similarity">
    <text evidence="1">Belongs to the glycosyl hydrolase 13 family.</text>
</comment>
<dbReference type="OMA" id="ERGTICK"/>
<keyword evidence="4" id="KW-1185">Reference proteome</keyword>
<dbReference type="Gene3D" id="3.20.20.80">
    <property type="entry name" value="Glycosidases"/>
    <property type="match status" value="1"/>
</dbReference>
<dbReference type="AlphaFoldDB" id="A0AA38KES7"/>
<dbReference type="InterPro" id="IPR013783">
    <property type="entry name" value="Ig-like_fold"/>
</dbReference>
<dbReference type="GO" id="GO:0004553">
    <property type="term" value="F:hydrolase activity, hydrolyzing O-glycosyl compounds"/>
    <property type="evidence" value="ECO:0007669"/>
    <property type="project" value="UniProtKB-ARBA"/>
</dbReference>
<feature type="non-terminal residue" evidence="3">
    <location>
        <position position="390"/>
    </location>
</feature>
<dbReference type="InterPro" id="IPR014756">
    <property type="entry name" value="Ig_E-set"/>
</dbReference>
<proteinExistence type="inferred from homology"/>
<feature type="domain" description="Glycosyl hydrolase family 13 catalytic" evidence="2">
    <location>
        <begin position="121"/>
        <end position="390"/>
    </location>
</feature>
<dbReference type="InterPro" id="IPR006047">
    <property type="entry name" value="GH13_cat_dom"/>
</dbReference>
<reference evidence="3 4" key="1">
    <citation type="journal article" date="2021" name="Nat. Plants">
        <title>The Taxus genome provides insights into paclitaxel biosynthesis.</title>
        <authorList>
            <person name="Xiong X."/>
            <person name="Gou J."/>
            <person name="Liao Q."/>
            <person name="Li Y."/>
            <person name="Zhou Q."/>
            <person name="Bi G."/>
            <person name="Li C."/>
            <person name="Du R."/>
            <person name="Wang X."/>
            <person name="Sun T."/>
            <person name="Guo L."/>
            <person name="Liang H."/>
            <person name="Lu P."/>
            <person name="Wu Y."/>
            <person name="Zhang Z."/>
            <person name="Ro D.K."/>
            <person name="Shang Y."/>
            <person name="Huang S."/>
            <person name="Yan J."/>
        </authorList>
    </citation>
    <scope>NUCLEOTIDE SEQUENCE [LARGE SCALE GENOMIC DNA]</scope>
    <source>
        <strain evidence="3">Ta-2019</strain>
    </source>
</reference>
<dbReference type="SUPFAM" id="SSF51445">
    <property type="entry name" value="(Trans)glycosidases"/>
    <property type="match status" value="1"/>
</dbReference>
<accession>A0AA38KES7</accession>
<dbReference type="SUPFAM" id="SSF81296">
    <property type="entry name" value="E set domains"/>
    <property type="match status" value="1"/>
</dbReference>
<dbReference type="Gene3D" id="2.60.40.10">
    <property type="entry name" value="Immunoglobulins"/>
    <property type="match status" value="1"/>
</dbReference>
<dbReference type="GO" id="GO:0005975">
    <property type="term" value="P:carbohydrate metabolic process"/>
    <property type="evidence" value="ECO:0007669"/>
    <property type="project" value="InterPro"/>
</dbReference>
<protein>
    <recommendedName>
        <fullName evidence="2">Glycosyl hydrolase family 13 catalytic domain-containing protein</fullName>
    </recommendedName>
</protein>
<dbReference type="Pfam" id="PF00128">
    <property type="entry name" value="Alpha-amylase"/>
    <property type="match status" value="1"/>
</dbReference>
<dbReference type="SMART" id="SM00642">
    <property type="entry name" value="Aamy"/>
    <property type="match status" value="1"/>
</dbReference>
<name>A0AA38KES7_TAXCH</name>
<evidence type="ECO:0000259" key="2">
    <source>
        <dbReference type="SMART" id="SM00642"/>
    </source>
</evidence>
<comment type="caution">
    <text evidence="3">The sequence shown here is derived from an EMBL/GenBank/DDBJ whole genome shotgun (WGS) entry which is preliminary data.</text>
</comment>
<sequence>MEGVIRGVKLDKAGGGSVAVKEEVVPVKVLKGRPLPFGATPRDGGVNFSVHSSQATSVTLCLFTLSDLLKAVISREEYGVLGPGGNCWPQMAGMVPVPDDEFDWQGDLPLKLPQKDLFIYEMHVRGFTKHGSSKVNHPGTYLGLVEKLGHLQELGVNAIELLPCQEFNELEYYSYNSVMGDYKVNFWGYSTINYFSPMIRYAASGMKNCGRNAIKEFKKLVREAHKHGIEVFMDVVFNHTAEGNEMGPTLSFRGLDNSVYYMLAPMGEFYNYSGCGNTFNCNHPVVRRFIVDCLRYWVIEMHIDGFRFDLASIMTRACSLWNCENVFGNDVEGDFLTTGTPLNEPPLIDMISNDPVLRGVKLIAEAWDTGGLYQVGRFPHWGIWSEWNGQ</sequence>
<dbReference type="EMBL" id="JAHRHJ020000008">
    <property type="protein sequence ID" value="KAH9305808.1"/>
    <property type="molecule type" value="Genomic_DNA"/>
</dbReference>
<evidence type="ECO:0000256" key="1">
    <source>
        <dbReference type="ARBA" id="ARBA00008061"/>
    </source>
</evidence>
<dbReference type="InterPro" id="IPR017853">
    <property type="entry name" value="GH"/>
</dbReference>
<organism evidence="3 4">
    <name type="scientific">Taxus chinensis</name>
    <name type="common">Chinese yew</name>
    <name type="synonym">Taxus wallichiana var. chinensis</name>
    <dbReference type="NCBI Taxonomy" id="29808"/>
    <lineage>
        <taxon>Eukaryota</taxon>
        <taxon>Viridiplantae</taxon>
        <taxon>Streptophyta</taxon>
        <taxon>Embryophyta</taxon>
        <taxon>Tracheophyta</taxon>
        <taxon>Spermatophyta</taxon>
        <taxon>Pinopsida</taxon>
        <taxon>Pinidae</taxon>
        <taxon>Conifers II</taxon>
        <taxon>Cupressales</taxon>
        <taxon>Taxaceae</taxon>
        <taxon>Taxus</taxon>
    </lineage>
</organism>
<evidence type="ECO:0000313" key="3">
    <source>
        <dbReference type="EMBL" id="KAH9305808.1"/>
    </source>
</evidence>
<dbReference type="PANTHER" id="PTHR43002">
    <property type="entry name" value="GLYCOGEN DEBRANCHING ENZYME"/>
    <property type="match status" value="1"/>
</dbReference>
<dbReference type="Proteomes" id="UP000824469">
    <property type="component" value="Unassembled WGS sequence"/>
</dbReference>